<feature type="domain" description="GATA-type" evidence="10">
    <location>
        <begin position="388"/>
        <end position="445"/>
    </location>
</feature>
<proteinExistence type="inferred from homology"/>
<dbReference type="InterPro" id="IPR000953">
    <property type="entry name" value="Chromo/chromo_shadow_dom"/>
</dbReference>
<dbReference type="Gene3D" id="3.30.50.10">
    <property type="entry name" value="Erythroid Transcription Factor GATA-1, subunit A"/>
    <property type="match status" value="1"/>
</dbReference>
<dbReference type="PROSITE" id="PS51640">
    <property type="entry name" value="MRG"/>
    <property type="match status" value="1"/>
</dbReference>
<feature type="compositionally biased region" description="Basic and acidic residues" evidence="9">
    <location>
        <begin position="149"/>
        <end position="168"/>
    </location>
</feature>
<dbReference type="InterPro" id="IPR016197">
    <property type="entry name" value="Chromo-like_dom_sf"/>
</dbReference>
<evidence type="ECO:0000256" key="4">
    <source>
        <dbReference type="ARBA" id="ARBA00022853"/>
    </source>
</evidence>
<dbReference type="Pfam" id="PF22732">
    <property type="entry name" value="MSL3_chromo-like"/>
    <property type="match status" value="1"/>
</dbReference>
<accession>A0A8H3WXU3</accession>
<evidence type="ECO:0000256" key="7">
    <source>
        <dbReference type="ARBA" id="ARBA00023242"/>
    </source>
</evidence>
<dbReference type="InterPro" id="IPR013088">
    <property type="entry name" value="Znf_NHR/GATA"/>
</dbReference>
<evidence type="ECO:0000256" key="1">
    <source>
        <dbReference type="ARBA" id="ARBA00004123"/>
    </source>
</evidence>
<dbReference type="PROSITE" id="PS00344">
    <property type="entry name" value="GATA_ZN_FINGER_1"/>
    <property type="match status" value="1"/>
</dbReference>
<comment type="similarity">
    <text evidence="2">Belongs to the MRG family.</text>
</comment>
<evidence type="ECO:0000256" key="6">
    <source>
        <dbReference type="ARBA" id="ARBA00023163"/>
    </source>
</evidence>
<keyword evidence="12" id="KW-1185">Reference proteome</keyword>
<keyword evidence="6" id="KW-0804">Transcription</keyword>
<dbReference type="AlphaFoldDB" id="A0A8H3WXU3"/>
<dbReference type="InterPro" id="IPR000679">
    <property type="entry name" value="Znf_GATA"/>
</dbReference>
<feature type="region of interest" description="Disordered" evidence="9">
    <location>
        <begin position="128"/>
        <end position="195"/>
    </location>
</feature>
<dbReference type="Gene3D" id="2.30.30.140">
    <property type="match status" value="1"/>
</dbReference>
<dbReference type="SMART" id="SM00401">
    <property type="entry name" value="ZnF_GATA"/>
    <property type="match status" value="1"/>
</dbReference>
<sequence length="466" mass="54621">MTETENVETKLNFSQDELILCFHGPLLYEAKILKAENWGPDDSESGETGPHYFVHYKGWKKTWDEWVPEERVVKYNDANLARQRQLKDTYTNKKKKSANKERQNTPQEPLRLMQARTNNFEQNRQKIVNRGQQRSSSPEQIESPNSDESSIKQEDEEMLDIKDEHLEPDNDVQENQSQQRTKKRKSIDEDEDDEEEFMNRLEIKISLPESLKCRLIDDWENITRNHALLKLPRSPTVSEILKQYLEYKRSSSIKSEKSDIYTEVAHGIQVYFEKTLGNILLYGYERQQYVDVRKQFLEKENAEIYGAEHLLRLFVELPRLLVHTHMDQTTTETLEEHLADFLKFLQKNEDQYFFTEYERHGMALTNKQKTKEIKTIEKKTCGYSTYSNSEGWICGNCKTSNTPGWRAGETPDQKLCNACESGIPLNSQIIPVSMKIPLHMYAVIRMSLYIYNVTLEIAFVGSSSRL</sequence>
<evidence type="ECO:0000256" key="9">
    <source>
        <dbReference type="SAM" id="MobiDB-lite"/>
    </source>
</evidence>
<keyword evidence="8" id="KW-0863">Zinc-finger</keyword>
<dbReference type="InterPro" id="IPR008676">
    <property type="entry name" value="MRG"/>
</dbReference>
<dbReference type="EMBL" id="WTPW01002592">
    <property type="protein sequence ID" value="KAF0375611.1"/>
    <property type="molecule type" value="Genomic_DNA"/>
</dbReference>
<reference evidence="11 12" key="1">
    <citation type="journal article" date="2019" name="Environ. Microbiol.">
        <title>At the nexus of three kingdoms: the genome of the mycorrhizal fungus Gigaspora margarita provides insights into plant, endobacterial and fungal interactions.</title>
        <authorList>
            <person name="Venice F."/>
            <person name="Ghignone S."/>
            <person name="Salvioli di Fossalunga A."/>
            <person name="Amselem J."/>
            <person name="Novero M."/>
            <person name="Xianan X."/>
            <person name="Sedzielewska Toro K."/>
            <person name="Morin E."/>
            <person name="Lipzen A."/>
            <person name="Grigoriev I.V."/>
            <person name="Henrissat B."/>
            <person name="Martin F.M."/>
            <person name="Bonfante P."/>
        </authorList>
    </citation>
    <scope>NUCLEOTIDE SEQUENCE [LARGE SCALE GENOMIC DNA]</scope>
    <source>
        <strain evidence="11 12">BEG34</strain>
    </source>
</reference>
<evidence type="ECO:0000256" key="8">
    <source>
        <dbReference type="PROSITE-ProRule" id="PRU00094"/>
    </source>
</evidence>
<name>A0A8H3WXU3_GIGMA</name>
<evidence type="ECO:0000256" key="2">
    <source>
        <dbReference type="ARBA" id="ARBA00009093"/>
    </source>
</evidence>
<dbReference type="InterPro" id="IPR038217">
    <property type="entry name" value="MRG_C_sf"/>
</dbReference>
<keyword evidence="8" id="KW-0479">Metal-binding</keyword>
<dbReference type="PANTHER" id="PTHR10880:SF15">
    <property type="entry name" value="MSL COMPLEX SUBUNIT 3"/>
    <property type="match status" value="1"/>
</dbReference>
<protein>
    <recommendedName>
        <fullName evidence="3">Chromatin modification-related protein EAF3</fullName>
    </recommendedName>
</protein>
<dbReference type="InterPro" id="IPR026541">
    <property type="entry name" value="MRG_dom"/>
</dbReference>
<evidence type="ECO:0000313" key="12">
    <source>
        <dbReference type="Proteomes" id="UP000439903"/>
    </source>
</evidence>
<dbReference type="Gene3D" id="1.10.274.30">
    <property type="entry name" value="MRG domain"/>
    <property type="match status" value="1"/>
</dbReference>
<keyword evidence="7" id="KW-0539">Nucleus</keyword>
<evidence type="ECO:0000313" key="11">
    <source>
        <dbReference type="EMBL" id="KAF0375611.1"/>
    </source>
</evidence>
<dbReference type="CDD" id="cd18983">
    <property type="entry name" value="CBD_MSL3_like"/>
    <property type="match status" value="1"/>
</dbReference>
<dbReference type="GO" id="GO:0043565">
    <property type="term" value="F:sequence-specific DNA binding"/>
    <property type="evidence" value="ECO:0007669"/>
    <property type="project" value="InterPro"/>
</dbReference>
<evidence type="ECO:0000256" key="3">
    <source>
        <dbReference type="ARBA" id="ARBA00018505"/>
    </source>
</evidence>
<comment type="subcellular location">
    <subcellularLocation>
        <location evidence="1">Nucleus</location>
    </subcellularLocation>
</comment>
<dbReference type="SUPFAM" id="SSF54160">
    <property type="entry name" value="Chromo domain-like"/>
    <property type="match status" value="1"/>
</dbReference>
<dbReference type="PANTHER" id="PTHR10880">
    <property type="entry name" value="MORTALITY FACTOR 4-LIKE PROTEIN"/>
    <property type="match status" value="1"/>
</dbReference>
<dbReference type="Proteomes" id="UP000439903">
    <property type="component" value="Unassembled WGS sequence"/>
</dbReference>
<dbReference type="SMART" id="SM00298">
    <property type="entry name" value="CHROMO"/>
    <property type="match status" value="1"/>
</dbReference>
<dbReference type="GO" id="GO:0008270">
    <property type="term" value="F:zinc ion binding"/>
    <property type="evidence" value="ECO:0007669"/>
    <property type="project" value="UniProtKB-KW"/>
</dbReference>
<evidence type="ECO:0000259" key="10">
    <source>
        <dbReference type="PROSITE" id="PS50114"/>
    </source>
</evidence>
<dbReference type="OrthoDB" id="124855at2759"/>
<dbReference type="Pfam" id="PF05712">
    <property type="entry name" value="MRG"/>
    <property type="match status" value="1"/>
</dbReference>
<feature type="compositionally biased region" description="Polar residues" evidence="9">
    <location>
        <begin position="128"/>
        <end position="148"/>
    </location>
</feature>
<dbReference type="GO" id="GO:0032221">
    <property type="term" value="C:Rpd3S complex"/>
    <property type="evidence" value="ECO:0007669"/>
    <property type="project" value="TreeGrafter"/>
</dbReference>
<organism evidence="11 12">
    <name type="scientific">Gigaspora margarita</name>
    <dbReference type="NCBI Taxonomy" id="4874"/>
    <lineage>
        <taxon>Eukaryota</taxon>
        <taxon>Fungi</taxon>
        <taxon>Fungi incertae sedis</taxon>
        <taxon>Mucoromycota</taxon>
        <taxon>Glomeromycotina</taxon>
        <taxon>Glomeromycetes</taxon>
        <taxon>Diversisporales</taxon>
        <taxon>Gigasporaceae</taxon>
        <taxon>Gigaspora</taxon>
    </lineage>
</organism>
<dbReference type="GO" id="GO:0035267">
    <property type="term" value="C:NuA4 histone acetyltransferase complex"/>
    <property type="evidence" value="ECO:0007669"/>
    <property type="project" value="TreeGrafter"/>
</dbReference>
<dbReference type="GO" id="GO:0006355">
    <property type="term" value="P:regulation of DNA-templated transcription"/>
    <property type="evidence" value="ECO:0007669"/>
    <property type="project" value="InterPro"/>
</dbReference>
<dbReference type="SUPFAM" id="SSF57716">
    <property type="entry name" value="Glucocorticoid receptor-like (DNA-binding domain)"/>
    <property type="match status" value="1"/>
</dbReference>
<gene>
    <name evidence="11" type="ORF">F8M41_012747</name>
</gene>
<evidence type="ECO:0000256" key="5">
    <source>
        <dbReference type="ARBA" id="ARBA00023015"/>
    </source>
</evidence>
<dbReference type="GO" id="GO:0006325">
    <property type="term" value="P:chromatin organization"/>
    <property type="evidence" value="ECO:0007669"/>
    <property type="project" value="UniProtKB-KW"/>
</dbReference>
<keyword evidence="5" id="KW-0805">Transcription regulation</keyword>
<keyword evidence="4" id="KW-0156">Chromatin regulator</keyword>
<comment type="caution">
    <text evidence="11">The sequence shown here is derived from an EMBL/GenBank/DDBJ whole genome shotgun (WGS) entry which is preliminary data.</text>
</comment>
<dbReference type="InterPro" id="IPR053820">
    <property type="entry name" value="MSL3_chromo-like"/>
</dbReference>
<keyword evidence="8" id="KW-0862">Zinc</keyword>
<feature type="region of interest" description="Disordered" evidence="9">
    <location>
        <begin position="84"/>
        <end position="111"/>
    </location>
</feature>
<dbReference type="PROSITE" id="PS50114">
    <property type="entry name" value="GATA_ZN_FINGER_2"/>
    <property type="match status" value="1"/>
</dbReference>